<name>A0A915KEC2_ROMCU</name>
<dbReference type="Proteomes" id="UP000887565">
    <property type="component" value="Unplaced"/>
</dbReference>
<evidence type="ECO:0000313" key="2">
    <source>
        <dbReference type="WBParaSite" id="nRc.2.0.1.t37062-RA"/>
    </source>
</evidence>
<sequence>MKKELLALSLIVRGHKPFAGVILQARLVTDGSRRIGAVLRPTPDGSLIVRGHKPFAGVILQARLVTDGLRRIGAVLRPTPDGSRILHCDGDRSSSAVWYGRQNQEASVYRAKFTWALPATDLGPFRFSRRQTLHTRVELAGCPDLPYIIVYAEEIV</sequence>
<keyword evidence="1" id="KW-1185">Reference proteome</keyword>
<reference evidence="2" key="1">
    <citation type="submission" date="2022-11" db="UniProtKB">
        <authorList>
            <consortium name="WormBaseParasite"/>
        </authorList>
    </citation>
    <scope>IDENTIFICATION</scope>
</reference>
<dbReference type="WBParaSite" id="nRc.2.0.1.t37062-RA">
    <property type="protein sequence ID" value="nRc.2.0.1.t37062-RA"/>
    <property type="gene ID" value="nRc.2.0.1.g37062"/>
</dbReference>
<protein>
    <submittedName>
        <fullName evidence="2">Uncharacterized protein</fullName>
    </submittedName>
</protein>
<accession>A0A915KEC2</accession>
<dbReference type="AlphaFoldDB" id="A0A915KEC2"/>
<proteinExistence type="predicted"/>
<organism evidence="1 2">
    <name type="scientific">Romanomermis culicivorax</name>
    <name type="common">Nematode worm</name>
    <dbReference type="NCBI Taxonomy" id="13658"/>
    <lineage>
        <taxon>Eukaryota</taxon>
        <taxon>Metazoa</taxon>
        <taxon>Ecdysozoa</taxon>
        <taxon>Nematoda</taxon>
        <taxon>Enoplea</taxon>
        <taxon>Dorylaimia</taxon>
        <taxon>Mermithida</taxon>
        <taxon>Mermithoidea</taxon>
        <taxon>Mermithidae</taxon>
        <taxon>Romanomermis</taxon>
    </lineage>
</organism>
<evidence type="ECO:0000313" key="1">
    <source>
        <dbReference type="Proteomes" id="UP000887565"/>
    </source>
</evidence>